<dbReference type="PANTHER" id="PTHR47099">
    <property type="entry name" value="METHYLCOBAMIDE:COM METHYLTRANSFERASE MTBA"/>
    <property type="match status" value="1"/>
</dbReference>
<accession>A0A2P5P646</accession>
<dbReference type="GO" id="GO:0006779">
    <property type="term" value="P:porphyrin-containing compound biosynthetic process"/>
    <property type="evidence" value="ECO:0007669"/>
    <property type="project" value="InterPro"/>
</dbReference>
<dbReference type="Proteomes" id="UP000235653">
    <property type="component" value="Unassembled WGS sequence"/>
</dbReference>
<evidence type="ECO:0000313" key="3">
    <source>
        <dbReference type="EMBL" id="PPD57781.1"/>
    </source>
</evidence>
<dbReference type="SUPFAM" id="SSF51726">
    <property type="entry name" value="UROD/MetE-like"/>
    <property type="match status" value="1"/>
</dbReference>
<dbReference type="InterPro" id="IPR038071">
    <property type="entry name" value="UROD/MetE-like_sf"/>
</dbReference>
<evidence type="ECO:0000259" key="2">
    <source>
        <dbReference type="Pfam" id="PF01208"/>
    </source>
</evidence>
<protein>
    <submittedName>
        <fullName evidence="3">Uroporphyrinogen decarboxylase</fullName>
    </submittedName>
</protein>
<comment type="caution">
    <text evidence="3">The sequence shown here is derived from an EMBL/GenBank/DDBJ whole genome shotgun (WGS) entry which is preliminary data.</text>
</comment>
<evidence type="ECO:0000313" key="4">
    <source>
        <dbReference type="Proteomes" id="UP000235653"/>
    </source>
</evidence>
<evidence type="ECO:0000256" key="1">
    <source>
        <dbReference type="SAM" id="MobiDB-lite"/>
    </source>
</evidence>
<organism evidence="3 4">
    <name type="scientific">Dehalogenimonas etheniformans</name>
    <dbReference type="NCBI Taxonomy" id="1536648"/>
    <lineage>
        <taxon>Bacteria</taxon>
        <taxon>Bacillati</taxon>
        <taxon>Chloroflexota</taxon>
        <taxon>Dehalococcoidia</taxon>
        <taxon>Dehalococcoidales</taxon>
        <taxon>Dehalococcoidaceae</taxon>
        <taxon>Dehalogenimonas</taxon>
    </lineage>
</organism>
<gene>
    <name evidence="3" type="ORF">JP09_008580</name>
</gene>
<dbReference type="Pfam" id="PF01208">
    <property type="entry name" value="URO-D"/>
    <property type="match status" value="1"/>
</dbReference>
<name>A0A2P5P646_9CHLR</name>
<proteinExistence type="predicted"/>
<keyword evidence="4" id="KW-1185">Reference proteome</keyword>
<feature type="region of interest" description="Disordered" evidence="1">
    <location>
        <begin position="1"/>
        <end position="39"/>
    </location>
</feature>
<dbReference type="Gene3D" id="3.20.20.210">
    <property type="match status" value="1"/>
</dbReference>
<dbReference type="InterPro" id="IPR052024">
    <property type="entry name" value="Methanogen_methyltrans"/>
</dbReference>
<dbReference type="GO" id="GO:0004853">
    <property type="term" value="F:uroporphyrinogen decarboxylase activity"/>
    <property type="evidence" value="ECO:0007669"/>
    <property type="project" value="InterPro"/>
</dbReference>
<dbReference type="PANTHER" id="PTHR47099:SF1">
    <property type="entry name" value="METHYLCOBAMIDE:COM METHYLTRANSFERASE MTBA"/>
    <property type="match status" value="1"/>
</dbReference>
<dbReference type="InterPro" id="IPR000257">
    <property type="entry name" value="Uroporphyrinogen_deCOase"/>
</dbReference>
<dbReference type="OrthoDB" id="7375127at2"/>
<feature type="compositionally biased region" description="Pro residues" evidence="1">
    <location>
        <begin position="25"/>
        <end position="39"/>
    </location>
</feature>
<dbReference type="AlphaFoldDB" id="A0A2P5P646"/>
<reference evidence="3 4" key="1">
    <citation type="journal article" date="2017" name="ISME J.">
        <title>Grape pomace compost harbors organohalide-respiring Dehalogenimonas species with novel reductive dehalogenase genes.</title>
        <authorList>
            <person name="Yang Y."/>
            <person name="Higgins S.A."/>
            <person name="Yan J."/>
            <person name="Simsir B."/>
            <person name="Chourey K."/>
            <person name="Iyer R."/>
            <person name="Hettich R.L."/>
            <person name="Baldwin B."/>
            <person name="Ogles D.M."/>
            <person name="Loffler F.E."/>
        </authorList>
    </citation>
    <scope>NUCLEOTIDE SEQUENCE [LARGE SCALE GENOMIC DNA]</scope>
    <source>
        <strain evidence="3 4">GP</strain>
    </source>
</reference>
<dbReference type="EMBL" id="JQAN02000011">
    <property type="protein sequence ID" value="PPD57781.1"/>
    <property type="molecule type" value="Genomic_DNA"/>
</dbReference>
<sequence>MFPRLINPNGSSGLSKTYEHISTPGLPPNLPRISPTPDPFPPDFSANSPFLFDRVGPIAYYQAGPELRRRAMMTKRERIQAALAGQPVDRVPVGFWRHWPGDDQNPDSLAAVSLAYQRKYDLDFIKLPVSSTYCVEDYGIAHAYRGSIVGDREYLSRVINSPGDWAKIVPLDVRRGTYGWHLESLQKIAKEKDPATPLIVTMFHPIAMAAYLAGDELFLAHLREYPETIMSALHSLAETSAKFAAACIEAGADGIFLSARFASFELLSRDEYDQFGRPSDLMVLDAASGGWFNVLHLHGQHPMFKETAGYPVHAVNWHDRTSGIDLQTAARLSSKAVMGGVEQMHLLQDGSPQAVADQAKEAIRSMNSRRLILTTGCTYPISVPEVNLLAMRRAVEPGID</sequence>
<feature type="domain" description="Uroporphyrinogen decarboxylase (URO-D)" evidence="2">
    <location>
        <begin position="74"/>
        <end position="396"/>
    </location>
</feature>